<dbReference type="Gene3D" id="1.10.443.10">
    <property type="entry name" value="Intergrase catalytic core"/>
    <property type="match status" value="1"/>
</dbReference>
<comment type="caution">
    <text evidence="2">The sequence shown here is derived from an EMBL/GenBank/DDBJ whole genome shotgun (WGS) entry which is preliminary data.</text>
</comment>
<dbReference type="SUPFAM" id="SSF56349">
    <property type="entry name" value="DNA breaking-rejoining enzymes"/>
    <property type="match status" value="1"/>
</dbReference>
<sequence>MNTEKIEWNIDNASTLSGQQNYLKSDFIDEPPLLIRTNLRFSDNRWEIADKLHPKAHPLDFSPIKSKMFRVLLKKIMLRELFNKRNRTSTVYSRFSEIRRFIFYLEKEKYMYDLRYLSPEIIKEYVETLKKNNLTKNYLSMLLKSVGRFLQEVQFAGYDIDLSEFQKILTVPIAERKAEKEVRKTPNIPERIFNLVVKCALKDMKDKSLRKQDRMMACLIVILTHTGMRKGELHRLEAGKLKDITILNKKAKAFILEFFTFKTTAENNGKWTKTIAFPETVQAYRTLMKLSKDMRKKGSTNYLFLNKFNKIYGRTTFDNLFDTFFYRNQNELFDNISEYEKAQIHLLKIDSYLKGTIPKTLPNVPKIGDTFYTLNPHQFRVAVANILKDKVSLQWIREHMNHLSEEMTKHYFRDELIKETLFNRATNDGTSLGLELNNQNHFIKKELSEPELIKAYEEINKFLKKKKFNIFKDIDEIINTLKYNPLRESIVGVCTKHLGMLCERQYRLATFEKWYFLSPKVPNIESFDFTYKRFIDKSKIVQHNKELVQQDSKYQRDYENEYSSLIKFYQNRVLQEHELLLSILNEKGKEFILSSYPQLEIIISDIENVNEEITKWASTLNLKNV</sequence>
<name>A0ABT2WFK3_9BACI</name>
<proteinExistence type="predicted"/>
<evidence type="ECO:0000256" key="1">
    <source>
        <dbReference type="ARBA" id="ARBA00023172"/>
    </source>
</evidence>
<dbReference type="Proteomes" id="UP001208656">
    <property type="component" value="Unassembled WGS sequence"/>
</dbReference>
<gene>
    <name evidence="2" type="ORF">OEV82_08390</name>
</gene>
<evidence type="ECO:0000313" key="2">
    <source>
        <dbReference type="EMBL" id="MCU9594474.1"/>
    </source>
</evidence>
<evidence type="ECO:0000313" key="3">
    <source>
        <dbReference type="Proteomes" id="UP001208656"/>
    </source>
</evidence>
<dbReference type="EMBL" id="JAOUSE010000021">
    <property type="protein sequence ID" value="MCU9594474.1"/>
    <property type="molecule type" value="Genomic_DNA"/>
</dbReference>
<accession>A0ABT2WFK3</accession>
<organism evidence="2 3">
    <name type="scientific">Pallidibacillus thermolactis</name>
    <dbReference type="NCBI Taxonomy" id="251051"/>
    <lineage>
        <taxon>Bacteria</taxon>
        <taxon>Bacillati</taxon>
        <taxon>Bacillota</taxon>
        <taxon>Bacilli</taxon>
        <taxon>Bacillales</taxon>
        <taxon>Bacillaceae</taxon>
        <taxon>Pallidibacillus</taxon>
    </lineage>
</organism>
<protein>
    <recommendedName>
        <fullName evidence="4">Core-binding (CB) domain-containing protein</fullName>
    </recommendedName>
</protein>
<reference evidence="2 3" key="1">
    <citation type="submission" date="2022-10" db="EMBL/GenBank/DDBJ databases">
        <title>Description of Fervidibacillus gen. nov. in the family Fervidibacillaceae fam. nov. with two species, Fervidibacillus albus sp. nov., and Fervidibacillus halotolerans sp. nov., isolated from tidal flat sediments.</title>
        <authorList>
            <person name="Kwon K.K."/>
            <person name="Yang S.-H."/>
        </authorList>
    </citation>
    <scope>NUCLEOTIDE SEQUENCE [LARGE SCALE GENOMIC DNA]</scope>
    <source>
        <strain evidence="2 3">DSM 23332</strain>
    </source>
</reference>
<keyword evidence="3" id="KW-1185">Reference proteome</keyword>
<keyword evidence="1" id="KW-0233">DNA recombination</keyword>
<dbReference type="RefSeq" id="WP_263061582.1">
    <property type="nucleotide sequence ID" value="NZ_JAOUSE010000021.1"/>
</dbReference>
<dbReference type="InterPro" id="IPR013762">
    <property type="entry name" value="Integrase-like_cat_sf"/>
</dbReference>
<evidence type="ECO:0008006" key="4">
    <source>
        <dbReference type="Google" id="ProtNLM"/>
    </source>
</evidence>
<dbReference type="InterPro" id="IPR011010">
    <property type="entry name" value="DNA_brk_join_enz"/>
</dbReference>